<dbReference type="EC" id="3.1.3.15" evidence="3 8"/>
<keyword evidence="6 8" id="KW-0368">Histidine biosynthesis</keyword>
<dbReference type="SUPFAM" id="SSF89550">
    <property type="entry name" value="PHP domain-like"/>
    <property type="match status" value="1"/>
</dbReference>
<dbReference type="PANTHER" id="PTHR21039:SF0">
    <property type="entry name" value="HISTIDINOL-PHOSPHATASE"/>
    <property type="match status" value="1"/>
</dbReference>
<dbReference type="AlphaFoldDB" id="A0A2U2BAI4"/>
<name>A0A2U2BAI4_9BACT</name>
<protein>
    <recommendedName>
        <fullName evidence="3 8">Histidinol-phosphatase</fullName>
        <shortName evidence="8">HolPase</shortName>
        <ecNumber evidence="3 8">3.1.3.15</ecNumber>
    </recommendedName>
</protein>
<dbReference type="EMBL" id="QEWP01000004">
    <property type="protein sequence ID" value="PWE00072.1"/>
    <property type="molecule type" value="Genomic_DNA"/>
</dbReference>
<evidence type="ECO:0000256" key="7">
    <source>
        <dbReference type="ARBA" id="ARBA00049158"/>
    </source>
</evidence>
<comment type="similarity">
    <text evidence="2 8">Belongs to the PHP hydrolase family. HisK subfamily.</text>
</comment>
<dbReference type="GO" id="GO:0005737">
    <property type="term" value="C:cytoplasm"/>
    <property type="evidence" value="ECO:0007669"/>
    <property type="project" value="TreeGrafter"/>
</dbReference>
<accession>A0A2U2BAI4</accession>
<dbReference type="Gene3D" id="3.20.20.140">
    <property type="entry name" value="Metal-dependent hydrolases"/>
    <property type="match status" value="1"/>
</dbReference>
<evidence type="ECO:0000259" key="9">
    <source>
        <dbReference type="Pfam" id="PF02811"/>
    </source>
</evidence>
<keyword evidence="4 8" id="KW-0028">Amino-acid biosynthesis</keyword>
<evidence type="ECO:0000256" key="6">
    <source>
        <dbReference type="ARBA" id="ARBA00023102"/>
    </source>
</evidence>
<dbReference type="CDD" id="cd12110">
    <property type="entry name" value="PHP_HisPPase_Hisj_like"/>
    <property type="match status" value="1"/>
</dbReference>
<dbReference type="InterPro" id="IPR010140">
    <property type="entry name" value="Histidinol_P_phosphatase_HisJ"/>
</dbReference>
<evidence type="ECO:0000256" key="5">
    <source>
        <dbReference type="ARBA" id="ARBA00022801"/>
    </source>
</evidence>
<evidence type="ECO:0000313" key="10">
    <source>
        <dbReference type="EMBL" id="PWE00072.1"/>
    </source>
</evidence>
<keyword evidence="11" id="KW-1185">Reference proteome</keyword>
<dbReference type="InterPro" id="IPR004013">
    <property type="entry name" value="PHP_dom"/>
</dbReference>
<comment type="caution">
    <text evidence="10">The sequence shown here is derived from an EMBL/GenBank/DDBJ whole genome shotgun (WGS) entry which is preliminary data.</text>
</comment>
<dbReference type="NCBIfam" id="TIGR01856">
    <property type="entry name" value="hisJ_fam"/>
    <property type="match status" value="1"/>
</dbReference>
<dbReference type="GO" id="GO:0000105">
    <property type="term" value="P:L-histidine biosynthetic process"/>
    <property type="evidence" value="ECO:0007669"/>
    <property type="project" value="UniProtKB-UniRule"/>
</dbReference>
<sequence>MKKGIIMQDSLHDNSHSLKNWANYHGHCFFCDGKQEPEVYVKKAIEWGMTVLGISSHAPVGFDTDWNMKEEKLSEYLKVLSHLKEKYKERIKLLTSMEVDYIPGEAGPSHQRVVNANLDYIVGSVHFVEAYDDGTHFSIDDSTEDFTRGLNQIFGGDIQKLVKRYFELQKEMIANEPPHILGHMDKIRMHNRNRFFFDEKDKWYLDEVRSTMKLAAEKGVVVEINTKYFERADFSFPSRDHFRWMGEEKIPVTLNSDAHHPDKLLSGFKEILEMVENSGITELWHYHGNGQTFVPKRFSRDTIKW</sequence>
<organism evidence="10 11">
    <name type="scientific">Marinilabilia rubra</name>
    <dbReference type="NCBI Taxonomy" id="2162893"/>
    <lineage>
        <taxon>Bacteria</taxon>
        <taxon>Pseudomonadati</taxon>
        <taxon>Bacteroidota</taxon>
        <taxon>Bacteroidia</taxon>
        <taxon>Marinilabiliales</taxon>
        <taxon>Marinilabiliaceae</taxon>
        <taxon>Marinilabilia</taxon>
    </lineage>
</organism>
<dbReference type="Proteomes" id="UP000244956">
    <property type="component" value="Unassembled WGS sequence"/>
</dbReference>
<dbReference type="PANTHER" id="PTHR21039">
    <property type="entry name" value="HISTIDINOL PHOSPHATASE-RELATED"/>
    <property type="match status" value="1"/>
</dbReference>
<evidence type="ECO:0000256" key="1">
    <source>
        <dbReference type="ARBA" id="ARBA00004970"/>
    </source>
</evidence>
<dbReference type="GO" id="GO:0004401">
    <property type="term" value="F:histidinol-phosphatase activity"/>
    <property type="evidence" value="ECO:0007669"/>
    <property type="project" value="UniProtKB-UniRule"/>
</dbReference>
<gene>
    <name evidence="10" type="ORF">DDZ16_06850</name>
</gene>
<feature type="domain" description="PHP" evidence="9">
    <location>
        <begin position="24"/>
        <end position="226"/>
    </location>
</feature>
<dbReference type="UniPathway" id="UPA00031">
    <property type="reaction ID" value="UER00013"/>
</dbReference>
<evidence type="ECO:0000313" key="11">
    <source>
        <dbReference type="Proteomes" id="UP000244956"/>
    </source>
</evidence>
<comment type="catalytic activity">
    <reaction evidence="7 8">
        <text>L-histidinol phosphate + H2O = L-histidinol + phosphate</text>
        <dbReference type="Rhea" id="RHEA:14465"/>
        <dbReference type="ChEBI" id="CHEBI:15377"/>
        <dbReference type="ChEBI" id="CHEBI:43474"/>
        <dbReference type="ChEBI" id="CHEBI:57699"/>
        <dbReference type="ChEBI" id="CHEBI:57980"/>
        <dbReference type="EC" id="3.1.3.15"/>
    </reaction>
</comment>
<evidence type="ECO:0000256" key="3">
    <source>
        <dbReference type="ARBA" id="ARBA00013085"/>
    </source>
</evidence>
<evidence type="ECO:0000256" key="2">
    <source>
        <dbReference type="ARBA" id="ARBA00009152"/>
    </source>
</evidence>
<proteinExistence type="inferred from homology"/>
<dbReference type="Pfam" id="PF02811">
    <property type="entry name" value="PHP"/>
    <property type="match status" value="1"/>
</dbReference>
<keyword evidence="5 8" id="KW-0378">Hydrolase</keyword>
<dbReference type="InterPro" id="IPR016195">
    <property type="entry name" value="Pol/histidinol_Pase-like"/>
</dbReference>
<reference evidence="10 11" key="1">
    <citation type="submission" date="2018-05" db="EMBL/GenBank/DDBJ databases">
        <title>Marinilabilia rubrum sp. nov., isolated from saltern sediment.</title>
        <authorList>
            <person name="Zhang R."/>
        </authorList>
    </citation>
    <scope>NUCLEOTIDE SEQUENCE [LARGE SCALE GENOMIC DNA]</scope>
    <source>
        <strain evidence="10 11">WTE16</strain>
    </source>
</reference>
<evidence type="ECO:0000256" key="8">
    <source>
        <dbReference type="RuleBase" id="RU366003"/>
    </source>
</evidence>
<evidence type="ECO:0000256" key="4">
    <source>
        <dbReference type="ARBA" id="ARBA00022605"/>
    </source>
</evidence>
<comment type="pathway">
    <text evidence="1 8">Amino-acid biosynthesis; L-histidine biosynthesis; L-histidine from 5-phospho-alpha-D-ribose 1-diphosphate: step 8/9.</text>
</comment>